<feature type="transmembrane region" description="Helical" evidence="1">
    <location>
        <begin position="29"/>
        <end position="52"/>
    </location>
</feature>
<dbReference type="EMBL" id="FNAL01000013">
    <property type="protein sequence ID" value="SDD93705.1"/>
    <property type="molecule type" value="Genomic_DNA"/>
</dbReference>
<evidence type="ECO:0000313" key="2">
    <source>
        <dbReference type="EMBL" id="SDD93705.1"/>
    </source>
</evidence>
<evidence type="ECO:0000256" key="1">
    <source>
        <dbReference type="SAM" id="Phobius"/>
    </source>
</evidence>
<keyword evidence="1" id="KW-1133">Transmembrane helix</keyword>
<dbReference type="AlphaFoldDB" id="A0A1G6YVN3"/>
<keyword evidence="1" id="KW-0472">Membrane</keyword>
<keyword evidence="1" id="KW-0812">Transmembrane</keyword>
<name>A0A1G6YVN3_9GAMM</name>
<dbReference type="Proteomes" id="UP000198501">
    <property type="component" value="Unassembled WGS sequence"/>
</dbReference>
<gene>
    <name evidence="2" type="ORF">SAMN05660405_01819</name>
</gene>
<accession>A0A1G6YVN3</accession>
<reference evidence="2 3" key="1">
    <citation type="submission" date="2016-10" db="EMBL/GenBank/DDBJ databases">
        <authorList>
            <person name="de Groot N.N."/>
        </authorList>
    </citation>
    <scope>NUCLEOTIDE SEQUENCE [LARGE SCALE GENOMIC DNA]</scope>
    <source>
        <strain evidence="2 3">DSM 23406</strain>
    </source>
</reference>
<organism evidence="2 3">
    <name type="scientific">Psychrobacter pacificensis</name>
    <dbReference type="NCBI Taxonomy" id="112002"/>
    <lineage>
        <taxon>Bacteria</taxon>
        <taxon>Pseudomonadati</taxon>
        <taxon>Pseudomonadota</taxon>
        <taxon>Gammaproteobacteria</taxon>
        <taxon>Moraxellales</taxon>
        <taxon>Moraxellaceae</taxon>
        <taxon>Psychrobacter</taxon>
    </lineage>
</organism>
<protein>
    <submittedName>
        <fullName evidence="2">Uncharacterized protein</fullName>
    </submittedName>
</protein>
<proteinExistence type="predicted"/>
<evidence type="ECO:0000313" key="3">
    <source>
        <dbReference type="Proteomes" id="UP000198501"/>
    </source>
</evidence>
<sequence length="146" mass="16657">MQLISYTKKKVGRDFAHPPFFCLDDTFLVWYYLATAAVLIALSAFETLSITVSQPFILWRVFRYSGLLYESHTFLLASSLMRIFCGKSMATVCSQFIRDDLNYGDILERFISESWRISIVRHQAGDGNIFQSIVTPSALPNSRPVV</sequence>